<organism evidence="1 2">
    <name type="scientific">Streptomyces paromomycinus</name>
    <name type="common">Streptomyces rimosus subsp. paromomycinus</name>
    <dbReference type="NCBI Taxonomy" id="92743"/>
    <lineage>
        <taxon>Bacteria</taxon>
        <taxon>Bacillati</taxon>
        <taxon>Actinomycetota</taxon>
        <taxon>Actinomycetes</taxon>
        <taxon>Kitasatosporales</taxon>
        <taxon>Streptomycetaceae</taxon>
        <taxon>Streptomyces</taxon>
    </lineage>
</organism>
<dbReference type="InterPro" id="IPR023393">
    <property type="entry name" value="START-like_dom_sf"/>
</dbReference>
<dbReference type="SUPFAM" id="SSF55961">
    <property type="entry name" value="Bet v1-like"/>
    <property type="match status" value="1"/>
</dbReference>
<reference evidence="1 2" key="1">
    <citation type="submission" date="2018-11" db="EMBL/GenBank/DDBJ databases">
        <title>Whole genome sequence of Streptomyces paromomycinus NBRC 15454(T).</title>
        <authorList>
            <person name="Komaki H."/>
            <person name="Tamura T."/>
        </authorList>
    </citation>
    <scope>NUCLEOTIDE SEQUENCE [LARGE SCALE GENOMIC DNA]</scope>
    <source>
        <strain evidence="1 2">NBRC 15454</strain>
    </source>
</reference>
<dbReference type="Gene3D" id="3.30.530.20">
    <property type="match status" value="1"/>
</dbReference>
<dbReference type="Pfam" id="PF10604">
    <property type="entry name" value="Polyketide_cyc2"/>
    <property type="match status" value="1"/>
</dbReference>
<accession>A0A401WD13</accession>
<dbReference type="EMBL" id="BHZD01000001">
    <property type="protein sequence ID" value="GCD47171.1"/>
    <property type="molecule type" value="Genomic_DNA"/>
</dbReference>
<name>A0A401WD13_STREY</name>
<gene>
    <name evidence="1" type="ORF">GKJPGBOP_06935</name>
</gene>
<dbReference type="RefSeq" id="WP_125057347.1">
    <property type="nucleotide sequence ID" value="NZ_BHZD01000001.1"/>
</dbReference>
<comment type="caution">
    <text evidence="1">The sequence shown here is derived from an EMBL/GenBank/DDBJ whole genome shotgun (WGS) entry which is preliminary data.</text>
</comment>
<dbReference type="Proteomes" id="UP000286746">
    <property type="component" value="Unassembled WGS sequence"/>
</dbReference>
<sequence length="160" mass="17989">MVDWQHVLHRYRFRSEWRLAAPPPVVFAALEDAETYPQWWPQVRRVTRVDDRSGTASFRSLLPYVLTVTATETCHDPATGVLEIAMRGDLEGFARWTVGASGGGTCAVFEQEVEVRKPSLRRLALPGRPFFVANHTLMMRAGHRGLASRLRGTGMRGRGI</sequence>
<dbReference type="AlphaFoldDB" id="A0A401WD13"/>
<proteinExistence type="predicted"/>
<evidence type="ECO:0000313" key="1">
    <source>
        <dbReference type="EMBL" id="GCD47171.1"/>
    </source>
</evidence>
<evidence type="ECO:0000313" key="2">
    <source>
        <dbReference type="Proteomes" id="UP000286746"/>
    </source>
</evidence>
<dbReference type="InterPro" id="IPR019587">
    <property type="entry name" value="Polyketide_cyclase/dehydratase"/>
</dbReference>
<protein>
    <submittedName>
        <fullName evidence="1">Polyketide cyclase</fullName>
    </submittedName>
</protein>
<keyword evidence="2" id="KW-1185">Reference proteome</keyword>